<evidence type="ECO:0000313" key="2">
    <source>
        <dbReference type="EMBL" id="OAD53364.1"/>
    </source>
</evidence>
<dbReference type="EMBL" id="KQ767664">
    <property type="protein sequence ID" value="OAD53364.1"/>
    <property type="molecule type" value="Genomic_DNA"/>
</dbReference>
<dbReference type="AlphaFoldDB" id="A0A310S6L7"/>
<evidence type="ECO:0000256" key="1">
    <source>
        <dbReference type="SAM" id="MobiDB-lite"/>
    </source>
</evidence>
<evidence type="ECO:0000313" key="3">
    <source>
        <dbReference type="Proteomes" id="UP000250275"/>
    </source>
</evidence>
<protein>
    <submittedName>
        <fullName evidence="2">Uncharacterized protein</fullName>
    </submittedName>
</protein>
<keyword evidence="3" id="KW-1185">Reference proteome</keyword>
<reference evidence="2 3" key="1">
    <citation type="submission" date="2015-07" db="EMBL/GenBank/DDBJ databases">
        <title>The genome of Eufriesea mexicana.</title>
        <authorList>
            <person name="Pan H."/>
            <person name="Kapheim K."/>
        </authorList>
    </citation>
    <scope>NUCLEOTIDE SEQUENCE [LARGE SCALE GENOMIC DNA]</scope>
    <source>
        <strain evidence="2">0111107269</strain>
        <tissue evidence="2">Whole body</tissue>
    </source>
</reference>
<organism evidence="2 3">
    <name type="scientific">Eufriesea mexicana</name>
    <dbReference type="NCBI Taxonomy" id="516756"/>
    <lineage>
        <taxon>Eukaryota</taxon>
        <taxon>Metazoa</taxon>
        <taxon>Ecdysozoa</taxon>
        <taxon>Arthropoda</taxon>
        <taxon>Hexapoda</taxon>
        <taxon>Insecta</taxon>
        <taxon>Pterygota</taxon>
        <taxon>Neoptera</taxon>
        <taxon>Endopterygota</taxon>
        <taxon>Hymenoptera</taxon>
        <taxon>Apocrita</taxon>
        <taxon>Aculeata</taxon>
        <taxon>Apoidea</taxon>
        <taxon>Anthophila</taxon>
        <taxon>Apidae</taxon>
        <taxon>Eufriesea</taxon>
    </lineage>
</organism>
<feature type="region of interest" description="Disordered" evidence="1">
    <location>
        <begin position="121"/>
        <end position="179"/>
    </location>
</feature>
<accession>A0A310S6L7</accession>
<name>A0A310S6L7_9HYME</name>
<proteinExistence type="predicted"/>
<dbReference type="Proteomes" id="UP000250275">
    <property type="component" value="Unassembled WGS sequence"/>
</dbReference>
<sequence>MQSSKVTNEDRNNVSKETETDMINVLINRLNEKQQLKDALVYAENRLREKNLIASEAFSAIFDAAMAMGEKIIENIVNMLDEDRLVTEECLISNDDSDKENMYENVTHEDSLENNWTLKNRISGEPSNAKPGPQEEPSNTSEALSQNPDVPTPSNTSRNLVSIGPAINPLKTRRRLTRS</sequence>
<feature type="compositionally biased region" description="Polar residues" evidence="1">
    <location>
        <begin position="136"/>
        <end position="160"/>
    </location>
</feature>
<gene>
    <name evidence="2" type="ORF">WN48_10284</name>
</gene>